<dbReference type="InterPro" id="IPR005946">
    <property type="entry name" value="Rib-P_diPkinase"/>
</dbReference>
<evidence type="ECO:0000256" key="5">
    <source>
        <dbReference type="ARBA" id="ARBA00022741"/>
    </source>
</evidence>
<comment type="catalytic activity">
    <reaction evidence="8">
        <text>D-ribose 5-phosphate + ATP = 5-phospho-alpha-D-ribose 1-diphosphate + AMP + H(+)</text>
        <dbReference type="Rhea" id="RHEA:15609"/>
        <dbReference type="ChEBI" id="CHEBI:15378"/>
        <dbReference type="ChEBI" id="CHEBI:30616"/>
        <dbReference type="ChEBI" id="CHEBI:58017"/>
        <dbReference type="ChEBI" id="CHEBI:78346"/>
        <dbReference type="ChEBI" id="CHEBI:456215"/>
        <dbReference type="EC" id="2.7.6.1"/>
    </reaction>
</comment>
<evidence type="ECO:0000313" key="9">
    <source>
        <dbReference type="EMBL" id="KAK5053562.1"/>
    </source>
</evidence>
<evidence type="ECO:0000256" key="3">
    <source>
        <dbReference type="ARBA" id="ARBA00013247"/>
    </source>
</evidence>
<accession>A0ABR0J139</accession>
<keyword evidence="6" id="KW-0418">Kinase</keyword>
<evidence type="ECO:0000256" key="4">
    <source>
        <dbReference type="ARBA" id="ARBA00022679"/>
    </source>
</evidence>
<dbReference type="Gene3D" id="3.40.50.2020">
    <property type="match status" value="1"/>
</dbReference>
<dbReference type="PANTHER" id="PTHR10210">
    <property type="entry name" value="RIBOSE-PHOSPHATE DIPHOSPHOKINASE FAMILY MEMBER"/>
    <property type="match status" value="1"/>
</dbReference>
<evidence type="ECO:0000256" key="8">
    <source>
        <dbReference type="ARBA" id="ARBA00049535"/>
    </source>
</evidence>
<proteinExistence type="inferred from homology"/>
<evidence type="ECO:0000256" key="2">
    <source>
        <dbReference type="ARBA" id="ARBA00006478"/>
    </source>
</evidence>
<comment type="similarity">
    <text evidence="2">Belongs to the ribose-phosphate pyrophosphokinase family.</text>
</comment>
<dbReference type="Proteomes" id="UP001345691">
    <property type="component" value="Unassembled WGS sequence"/>
</dbReference>
<comment type="pathway">
    <text evidence="1">Metabolic intermediate biosynthesis; 5-phospho-alpha-D-ribose 1-diphosphate biosynthesis; 5-phospho-alpha-D-ribose 1-diphosphate from D-ribose 5-phosphate (route I): step 1/1.</text>
</comment>
<dbReference type="PANTHER" id="PTHR10210:SF32">
    <property type="entry name" value="RIBOSE-PHOSPHATE PYROPHOSPHOKINASE 2"/>
    <property type="match status" value="1"/>
</dbReference>
<sequence length="285" mass="30535">MQEGQKGICTNGLRLMAGLVSCRAAAIADKLKVGLALILKERKVANQVSRMILVGSVVGQIAVIVDDIADTCGTLALAAKVCTDDGAEQCLAMVTHGFLSGEAVKVIEESLLSQVIVANTLPLPEAAQACSKITSMDISHTLAEAVRRTHTGESSEIQVTIYFIGTPDDMRANFLSVIGVVILSSITTQAAPIQPNRQATGLDVFETSPLPDTNEVGSRIMFVGFLEDPVFLPDPAVRTWSSLSTGIEEARYTITVPFTKAEVNCKDSWLFSWLCTHSPGRQEIK</sequence>
<evidence type="ECO:0000256" key="7">
    <source>
        <dbReference type="ARBA" id="ARBA00022840"/>
    </source>
</evidence>
<gene>
    <name evidence="9" type="ORF">LTR69_009206</name>
</gene>
<keyword evidence="7" id="KW-0067">ATP-binding</keyword>
<keyword evidence="4" id="KW-0808">Transferase</keyword>
<reference evidence="9 10" key="1">
    <citation type="submission" date="2023-08" db="EMBL/GenBank/DDBJ databases">
        <title>Black Yeasts Isolated from many extreme environments.</title>
        <authorList>
            <person name="Coleine C."/>
            <person name="Stajich J.E."/>
            <person name="Selbmann L."/>
        </authorList>
    </citation>
    <scope>NUCLEOTIDE SEQUENCE [LARGE SCALE GENOMIC DNA]</scope>
    <source>
        <strain evidence="9 10">CCFEE 6328</strain>
    </source>
</reference>
<keyword evidence="10" id="KW-1185">Reference proteome</keyword>
<dbReference type="InterPro" id="IPR029057">
    <property type="entry name" value="PRTase-like"/>
</dbReference>
<dbReference type="EMBL" id="JAVRRF010000025">
    <property type="protein sequence ID" value="KAK5053562.1"/>
    <property type="molecule type" value="Genomic_DNA"/>
</dbReference>
<evidence type="ECO:0000313" key="10">
    <source>
        <dbReference type="Proteomes" id="UP001345691"/>
    </source>
</evidence>
<dbReference type="CDD" id="cd06223">
    <property type="entry name" value="PRTases_typeI"/>
    <property type="match status" value="1"/>
</dbReference>
<comment type="caution">
    <text evidence="9">The sequence shown here is derived from an EMBL/GenBank/DDBJ whole genome shotgun (WGS) entry which is preliminary data.</text>
</comment>
<dbReference type="SUPFAM" id="SSF53271">
    <property type="entry name" value="PRTase-like"/>
    <property type="match status" value="1"/>
</dbReference>
<organism evidence="9 10">
    <name type="scientific">Exophiala sideris</name>
    <dbReference type="NCBI Taxonomy" id="1016849"/>
    <lineage>
        <taxon>Eukaryota</taxon>
        <taxon>Fungi</taxon>
        <taxon>Dikarya</taxon>
        <taxon>Ascomycota</taxon>
        <taxon>Pezizomycotina</taxon>
        <taxon>Eurotiomycetes</taxon>
        <taxon>Chaetothyriomycetidae</taxon>
        <taxon>Chaetothyriales</taxon>
        <taxon>Herpotrichiellaceae</taxon>
        <taxon>Exophiala</taxon>
    </lineage>
</organism>
<keyword evidence="5" id="KW-0547">Nucleotide-binding</keyword>
<name>A0ABR0J139_9EURO</name>
<dbReference type="InterPro" id="IPR000836">
    <property type="entry name" value="PRTase_dom"/>
</dbReference>
<evidence type="ECO:0000256" key="1">
    <source>
        <dbReference type="ARBA" id="ARBA00004996"/>
    </source>
</evidence>
<dbReference type="Pfam" id="PF14572">
    <property type="entry name" value="Pribosyl_synth"/>
    <property type="match status" value="1"/>
</dbReference>
<protein>
    <recommendedName>
        <fullName evidence="3">ribose-phosphate diphosphokinase</fullName>
        <ecNumber evidence="3">2.7.6.1</ecNumber>
    </recommendedName>
</protein>
<evidence type="ECO:0000256" key="6">
    <source>
        <dbReference type="ARBA" id="ARBA00022777"/>
    </source>
</evidence>
<dbReference type="EC" id="2.7.6.1" evidence="3"/>